<organism evidence="2 3">
    <name type="scientific">Candidula unifasciata</name>
    <dbReference type="NCBI Taxonomy" id="100452"/>
    <lineage>
        <taxon>Eukaryota</taxon>
        <taxon>Metazoa</taxon>
        <taxon>Spiralia</taxon>
        <taxon>Lophotrochozoa</taxon>
        <taxon>Mollusca</taxon>
        <taxon>Gastropoda</taxon>
        <taxon>Heterobranchia</taxon>
        <taxon>Euthyneura</taxon>
        <taxon>Panpulmonata</taxon>
        <taxon>Eupulmonata</taxon>
        <taxon>Stylommatophora</taxon>
        <taxon>Helicina</taxon>
        <taxon>Helicoidea</taxon>
        <taxon>Geomitridae</taxon>
        <taxon>Candidula</taxon>
    </lineage>
</organism>
<sequence>ARKLSSRRKSAPSALLFKSLASMKARSPTSVWYNAGLSKKDQDVIAQFKLADGDTDRVYVTEGSVQFAAGMQVQDRYLFLFTDLLLVTKQ</sequence>
<accession>A0A8S3ZD44</accession>
<name>A0A8S3ZD44_9EUPU</name>
<dbReference type="GO" id="GO:0005096">
    <property type="term" value="F:GTPase activator activity"/>
    <property type="evidence" value="ECO:0007669"/>
    <property type="project" value="TreeGrafter"/>
</dbReference>
<evidence type="ECO:0000313" key="2">
    <source>
        <dbReference type="EMBL" id="CAG5124976.1"/>
    </source>
</evidence>
<dbReference type="PANTHER" id="PTHR23179:SF3">
    <property type="entry name" value="RHO GTPASE-ACTIVATING PROTEIN 20"/>
    <property type="match status" value="1"/>
</dbReference>
<dbReference type="InterPro" id="IPR011993">
    <property type="entry name" value="PH-like_dom_sf"/>
</dbReference>
<dbReference type="OrthoDB" id="9994905at2759"/>
<dbReference type="Proteomes" id="UP000678393">
    <property type="component" value="Unassembled WGS sequence"/>
</dbReference>
<feature type="non-terminal residue" evidence="2">
    <location>
        <position position="90"/>
    </location>
</feature>
<feature type="non-terminal residue" evidence="2">
    <location>
        <position position="1"/>
    </location>
</feature>
<reference evidence="2" key="1">
    <citation type="submission" date="2021-04" db="EMBL/GenBank/DDBJ databases">
        <authorList>
            <consortium name="Molecular Ecology Group"/>
        </authorList>
    </citation>
    <scope>NUCLEOTIDE SEQUENCE</scope>
</reference>
<evidence type="ECO:0000259" key="1">
    <source>
        <dbReference type="Pfam" id="PF22286"/>
    </source>
</evidence>
<dbReference type="EMBL" id="CAJHNH020001920">
    <property type="protein sequence ID" value="CAG5124976.1"/>
    <property type="molecule type" value="Genomic_DNA"/>
</dbReference>
<feature type="domain" description="ARHGAP20 PH" evidence="1">
    <location>
        <begin position="60"/>
        <end position="90"/>
    </location>
</feature>
<comment type="caution">
    <text evidence="2">The sequence shown here is derived from an EMBL/GenBank/DDBJ whole genome shotgun (WGS) entry which is preliminary data.</text>
</comment>
<gene>
    <name evidence="2" type="ORF">CUNI_LOCUS10534</name>
</gene>
<dbReference type="PANTHER" id="PTHR23179">
    <property type="entry name" value="T-CELL ACTIVATION RHO GTPASE ACTIVATING PROTEIN-RELATED"/>
    <property type="match status" value="1"/>
</dbReference>
<dbReference type="AlphaFoldDB" id="A0A8S3ZD44"/>
<protein>
    <recommendedName>
        <fullName evidence="1">ARHGAP20 PH domain-containing protein</fullName>
    </recommendedName>
</protein>
<dbReference type="Gene3D" id="2.30.29.30">
    <property type="entry name" value="Pleckstrin-homology domain (PH domain)/Phosphotyrosine-binding domain (PTB)"/>
    <property type="match status" value="1"/>
</dbReference>
<dbReference type="InterPro" id="IPR047887">
    <property type="entry name" value="ARHGAP20_PH"/>
</dbReference>
<keyword evidence="3" id="KW-1185">Reference proteome</keyword>
<evidence type="ECO:0000313" key="3">
    <source>
        <dbReference type="Proteomes" id="UP000678393"/>
    </source>
</evidence>
<proteinExistence type="predicted"/>
<dbReference type="Pfam" id="PF22286">
    <property type="entry name" value="RHG20_PH"/>
    <property type="match status" value="1"/>
</dbReference>